<sequence>MSQDAVNKKKEVLRQSILAGRERSHQCGHSHSQLLIDFTWELRAKKVACYISFGDEPSTNVYLKHCQLDERIELYVPRVIGENLEWVLFTSEQVTHPLGMSEPVGNATELQEVDLMVVPALAADSTGNRLGRGKGFYDRALEQIRAKKVIALVHDDEFFEAIPVAAHDAPIDAVCTCSELTQI</sequence>
<organism evidence="4">
    <name type="scientific">freshwater metagenome</name>
    <dbReference type="NCBI Taxonomy" id="449393"/>
    <lineage>
        <taxon>unclassified sequences</taxon>
        <taxon>metagenomes</taxon>
        <taxon>ecological metagenomes</taxon>
    </lineage>
</organism>
<dbReference type="InterPro" id="IPR024185">
    <property type="entry name" value="FTHF_cligase-like_sf"/>
</dbReference>
<comment type="similarity">
    <text evidence="1">Belongs to the 5-formyltetrahydrofolate cyclo-ligase family.</text>
</comment>
<evidence type="ECO:0000256" key="1">
    <source>
        <dbReference type="ARBA" id="ARBA00010638"/>
    </source>
</evidence>
<dbReference type="AlphaFoldDB" id="A0A6J6B5R7"/>
<dbReference type="Pfam" id="PF01812">
    <property type="entry name" value="5-FTHF_cyc-lig"/>
    <property type="match status" value="1"/>
</dbReference>
<dbReference type="EMBL" id="CAEZSN010000004">
    <property type="protein sequence ID" value="CAB4533768.1"/>
    <property type="molecule type" value="Genomic_DNA"/>
</dbReference>
<evidence type="ECO:0000256" key="3">
    <source>
        <dbReference type="ARBA" id="ARBA00022840"/>
    </source>
</evidence>
<dbReference type="GO" id="GO:0035999">
    <property type="term" value="P:tetrahydrofolate interconversion"/>
    <property type="evidence" value="ECO:0007669"/>
    <property type="project" value="TreeGrafter"/>
</dbReference>
<dbReference type="PANTHER" id="PTHR23407:SF1">
    <property type="entry name" value="5-FORMYLTETRAHYDROFOLATE CYCLO-LIGASE"/>
    <property type="match status" value="1"/>
</dbReference>
<evidence type="ECO:0000256" key="2">
    <source>
        <dbReference type="ARBA" id="ARBA00022741"/>
    </source>
</evidence>
<keyword evidence="3" id="KW-0067">ATP-binding</keyword>
<dbReference type="Gene3D" id="3.40.50.10420">
    <property type="entry name" value="NagB/RpiA/CoA transferase-like"/>
    <property type="match status" value="1"/>
</dbReference>
<keyword evidence="2" id="KW-0547">Nucleotide-binding</keyword>
<dbReference type="InterPro" id="IPR037171">
    <property type="entry name" value="NagB/RpiA_transferase-like"/>
</dbReference>
<proteinExistence type="inferred from homology"/>
<dbReference type="PANTHER" id="PTHR23407">
    <property type="entry name" value="ATPASE INHIBITOR/5-FORMYLTETRAHYDROFOLATE CYCLO-LIGASE"/>
    <property type="match status" value="1"/>
</dbReference>
<dbReference type="NCBIfam" id="TIGR02727">
    <property type="entry name" value="MTHFS_bact"/>
    <property type="match status" value="1"/>
</dbReference>
<protein>
    <submittedName>
        <fullName evidence="4">Unannotated protein</fullName>
    </submittedName>
</protein>
<accession>A0A6J6B5R7</accession>
<gene>
    <name evidence="4" type="ORF">UFOPK1433_00087</name>
</gene>
<reference evidence="4" key="1">
    <citation type="submission" date="2020-05" db="EMBL/GenBank/DDBJ databases">
        <authorList>
            <person name="Chiriac C."/>
            <person name="Salcher M."/>
            <person name="Ghai R."/>
            <person name="Kavagutti S V."/>
        </authorList>
    </citation>
    <scope>NUCLEOTIDE SEQUENCE</scope>
</reference>
<dbReference type="GO" id="GO:0005524">
    <property type="term" value="F:ATP binding"/>
    <property type="evidence" value="ECO:0007669"/>
    <property type="project" value="UniProtKB-KW"/>
</dbReference>
<dbReference type="PIRSF" id="PIRSF006806">
    <property type="entry name" value="FTHF_cligase"/>
    <property type="match status" value="1"/>
</dbReference>
<evidence type="ECO:0000313" key="4">
    <source>
        <dbReference type="EMBL" id="CAB4533768.1"/>
    </source>
</evidence>
<dbReference type="GO" id="GO:0030272">
    <property type="term" value="F:5-formyltetrahydrofolate cyclo-ligase activity"/>
    <property type="evidence" value="ECO:0007669"/>
    <property type="project" value="TreeGrafter"/>
</dbReference>
<dbReference type="GO" id="GO:0009396">
    <property type="term" value="P:folic acid-containing compound biosynthetic process"/>
    <property type="evidence" value="ECO:0007669"/>
    <property type="project" value="TreeGrafter"/>
</dbReference>
<dbReference type="SUPFAM" id="SSF100950">
    <property type="entry name" value="NagB/RpiA/CoA transferase-like"/>
    <property type="match status" value="1"/>
</dbReference>
<dbReference type="InterPro" id="IPR002698">
    <property type="entry name" value="FTHF_cligase"/>
</dbReference>
<name>A0A6J6B5R7_9ZZZZ</name>